<keyword evidence="6" id="KW-0963">Cytoplasm</keyword>
<evidence type="ECO:0000256" key="16">
    <source>
        <dbReference type="ARBA" id="ARBA00023328"/>
    </source>
</evidence>
<evidence type="ECO:0000256" key="11">
    <source>
        <dbReference type="ARBA" id="ARBA00022838"/>
    </source>
</evidence>
<dbReference type="RefSeq" id="XP_033675843.1">
    <property type="nucleotide sequence ID" value="XM_033820520.1"/>
</dbReference>
<comment type="similarity">
    <text evidence="4">Belongs to the DASH complex SPC34 family.</text>
</comment>
<keyword evidence="9" id="KW-0498">Mitosis</keyword>
<dbReference type="InterPro" id="IPR013966">
    <property type="entry name" value="Spc34"/>
</dbReference>
<evidence type="ECO:0000256" key="10">
    <source>
        <dbReference type="ARBA" id="ARBA00022829"/>
    </source>
</evidence>
<evidence type="ECO:0000256" key="12">
    <source>
        <dbReference type="ARBA" id="ARBA00023054"/>
    </source>
</evidence>
<evidence type="ECO:0000256" key="14">
    <source>
        <dbReference type="ARBA" id="ARBA00023242"/>
    </source>
</evidence>
<evidence type="ECO:0000256" key="17">
    <source>
        <dbReference type="ARBA" id="ARBA00044112"/>
    </source>
</evidence>
<evidence type="ECO:0000256" key="19">
    <source>
        <dbReference type="SAM" id="MobiDB-lite"/>
    </source>
</evidence>
<organism evidence="20 21">
    <name type="scientific">Trematosphaeria pertusa</name>
    <dbReference type="NCBI Taxonomy" id="390896"/>
    <lineage>
        <taxon>Eukaryota</taxon>
        <taxon>Fungi</taxon>
        <taxon>Dikarya</taxon>
        <taxon>Ascomycota</taxon>
        <taxon>Pezizomycotina</taxon>
        <taxon>Dothideomycetes</taxon>
        <taxon>Pleosporomycetidae</taxon>
        <taxon>Pleosporales</taxon>
        <taxon>Massarineae</taxon>
        <taxon>Trematosphaeriaceae</taxon>
        <taxon>Trematosphaeria</taxon>
    </lineage>
</organism>
<name>A0A6A6HSH4_9PLEO</name>
<keyword evidence="21" id="KW-1185">Reference proteome</keyword>
<dbReference type="Proteomes" id="UP000800094">
    <property type="component" value="Unassembled WGS sequence"/>
</dbReference>
<dbReference type="GO" id="GO:0008608">
    <property type="term" value="P:attachment of spindle microtubules to kinetochore"/>
    <property type="evidence" value="ECO:0007669"/>
    <property type="project" value="InterPro"/>
</dbReference>
<keyword evidence="7" id="KW-0132">Cell division</keyword>
<keyword evidence="14" id="KW-0539">Nucleus</keyword>
<keyword evidence="16" id="KW-0137">Centromere</keyword>
<evidence type="ECO:0000256" key="5">
    <source>
        <dbReference type="ARBA" id="ARBA00022454"/>
    </source>
</evidence>
<keyword evidence="11" id="KW-0995">Kinetochore</keyword>
<evidence type="ECO:0000256" key="7">
    <source>
        <dbReference type="ARBA" id="ARBA00022618"/>
    </source>
</evidence>
<evidence type="ECO:0000313" key="20">
    <source>
        <dbReference type="EMBL" id="KAF2240839.1"/>
    </source>
</evidence>
<evidence type="ECO:0000313" key="21">
    <source>
        <dbReference type="Proteomes" id="UP000800094"/>
    </source>
</evidence>
<protein>
    <recommendedName>
        <fullName evidence="17">DASH complex subunit SPC34</fullName>
    </recommendedName>
    <alternativeName>
        <fullName evidence="18">Outer kinetochore protein SPC34</fullName>
    </alternativeName>
</protein>
<keyword evidence="15" id="KW-0131">Cell cycle</keyword>
<evidence type="ECO:0000256" key="18">
    <source>
        <dbReference type="ARBA" id="ARBA00044346"/>
    </source>
</evidence>
<keyword evidence="10" id="KW-0159">Chromosome partition</keyword>
<dbReference type="GeneID" id="54573850"/>
<evidence type="ECO:0000256" key="4">
    <source>
        <dbReference type="ARBA" id="ARBA00008491"/>
    </source>
</evidence>
<sequence>MSVMTLLDAHLEQISLCAQSIAELPFPPPKIFTNALLHPHDITTLIRDTETHERALFSVPPPHPPLKAQNPSAGSNRRNTIFNPNGAASSISGGGANAVRAPKRNTAVAAVLGTELVERIRRGGGGGVGTGLGYRTYDGGNRNEVDVETLLEGAEKLLGVYPIPGAAERIAAMRQRHSRLEASIEYYESRIANQTTQLSRLNRSREYIDDESAEGGQENQAPVFEPMTEEDLRREEEEVRQLERKKKGLEDRVNSMGRDISGVLR</sequence>
<keyword evidence="12" id="KW-0175">Coiled coil</keyword>
<comment type="subcellular location">
    <subcellularLocation>
        <location evidence="3">Chromosome</location>
        <location evidence="3">Centromere</location>
        <location evidence="3">Kinetochore</location>
    </subcellularLocation>
    <subcellularLocation>
        <location evidence="2">Cytoplasm</location>
        <location evidence="2">Cytoskeleton</location>
        <location evidence="2">Spindle</location>
    </subcellularLocation>
    <subcellularLocation>
        <location evidence="1">Nucleus</location>
    </subcellularLocation>
</comment>
<evidence type="ECO:0000256" key="3">
    <source>
        <dbReference type="ARBA" id="ARBA00004629"/>
    </source>
</evidence>
<gene>
    <name evidence="20" type="ORF">BU26DRAFT_191879</name>
</gene>
<evidence type="ECO:0000256" key="8">
    <source>
        <dbReference type="ARBA" id="ARBA00022701"/>
    </source>
</evidence>
<proteinExistence type="inferred from homology"/>
<feature type="region of interest" description="Disordered" evidence="19">
    <location>
        <begin position="57"/>
        <end position="76"/>
    </location>
</feature>
<feature type="compositionally biased region" description="Basic and acidic residues" evidence="19">
    <location>
        <begin position="230"/>
        <end position="253"/>
    </location>
</feature>
<dbReference type="EMBL" id="ML987215">
    <property type="protein sequence ID" value="KAF2240839.1"/>
    <property type="molecule type" value="Genomic_DNA"/>
</dbReference>
<evidence type="ECO:0000256" key="6">
    <source>
        <dbReference type="ARBA" id="ARBA00022490"/>
    </source>
</evidence>
<evidence type="ECO:0000256" key="9">
    <source>
        <dbReference type="ARBA" id="ARBA00022776"/>
    </source>
</evidence>
<dbReference type="AlphaFoldDB" id="A0A6A6HSH4"/>
<keyword evidence="8" id="KW-0493">Microtubule</keyword>
<dbReference type="Pfam" id="PF08657">
    <property type="entry name" value="DASH_Spc34"/>
    <property type="match status" value="2"/>
</dbReference>
<dbReference type="GO" id="GO:0051301">
    <property type="term" value="P:cell division"/>
    <property type="evidence" value="ECO:0007669"/>
    <property type="project" value="UniProtKB-KW"/>
</dbReference>
<accession>A0A6A6HSH4</accession>
<evidence type="ECO:0000256" key="2">
    <source>
        <dbReference type="ARBA" id="ARBA00004186"/>
    </source>
</evidence>
<reference evidence="20" key="1">
    <citation type="journal article" date="2020" name="Stud. Mycol.">
        <title>101 Dothideomycetes genomes: a test case for predicting lifestyles and emergence of pathogens.</title>
        <authorList>
            <person name="Haridas S."/>
            <person name="Albert R."/>
            <person name="Binder M."/>
            <person name="Bloem J."/>
            <person name="Labutti K."/>
            <person name="Salamov A."/>
            <person name="Andreopoulos B."/>
            <person name="Baker S."/>
            <person name="Barry K."/>
            <person name="Bills G."/>
            <person name="Bluhm B."/>
            <person name="Cannon C."/>
            <person name="Castanera R."/>
            <person name="Culley D."/>
            <person name="Daum C."/>
            <person name="Ezra D."/>
            <person name="Gonzalez J."/>
            <person name="Henrissat B."/>
            <person name="Kuo A."/>
            <person name="Liang C."/>
            <person name="Lipzen A."/>
            <person name="Lutzoni F."/>
            <person name="Magnuson J."/>
            <person name="Mondo S."/>
            <person name="Nolan M."/>
            <person name="Ohm R."/>
            <person name="Pangilinan J."/>
            <person name="Park H.-J."/>
            <person name="Ramirez L."/>
            <person name="Alfaro M."/>
            <person name="Sun H."/>
            <person name="Tritt A."/>
            <person name="Yoshinaga Y."/>
            <person name="Zwiers L.-H."/>
            <person name="Turgeon B."/>
            <person name="Goodwin S."/>
            <person name="Spatafora J."/>
            <person name="Crous P."/>
            <person name="Grigoriev I."/>
        </authorList>
    </citation>
    <scope>NUCLEOTIDE SEQUENCE</scope>
    <source>
        <strain evidence="20">CBS 122368</strain>
    </source>
</reference>
<dbReference type="OrthoDB" id="10016597at2759"/>
<dbReference type="GO" id="GO:0042729">
    <property type="term" value="C:DASH complex"/>
    <property type="evidence" value="ECO:0007669"/>
    <property type="project" value="InterPro"/>
</dbReference>
<feature type="region of interest" description="Disordered" evidence="19">
    <location>
        <begin position="208"/>
        <end position="265"/>
    </location>
</feature>
<evidence type="ECO:0000256" key="15">
    <source>
        <dbReference type="ARBA" id="ARBA00023306"/>
    </source>
</evidence>
<keyword evidence="5" id="KW-0158">Chromosome</keyword>
<keyword evidence="13" id="KW-0206">Cytoskeleton</keyword>
<dbReference type="GO" id="GO:0005876">
    <property type="term" value="C:spindle microtubule"/>
    <property type="evidence" value="ECO:0007669"/>
    <property type="project" value="InterPro"/>
</dbReference>
<evidence type="ECO:0000256" key="13">
    <source>
        <dbReference type="ARBA" id="ARBA00023212"/>
    </source>
</evidence>
<evidence type="ECO:0000256" key="1">
    <source>
        <dbReference type="ARBA" id="ARBA00004123"/>
    </source>
</evidence>